<comment type="caution">
    <text evidence="8">The sequence shown here is derived from an EMBL/GenBank/DDBJ whole genome shotgun (WGS) entry which is preliminary data.</text>
</comment>
<dbReference type="InterPro" id="IPR006260">
    <property type="entry name" value="TonB/TolA_C"/>
</dbReference>
<evidence type="ECO:0000256" key="3">
    <source>
        <dbReference type="ARBA" id="ARBA00022989"/>
    </source>
</evidence>
<evidence type="ECO:0000256" key="6">
    <source>
        <dbReference type="SAM" id="Phobius"/>
    </source>
</evidence>
<feature type="compositionally biased region" description="Basic and acidic residues" evidence="5">
    <location>
        <begin position="53"/>
        <end position="65"/>
    </location>
</feature>
<name>A0ABS5JZC9_9BACT</name>
<proteinExistence type="predicted"/>
<feature type="transmembrane region" description="Helical" evidence="6">
    <location>
        <begin position="7"/>
        <end position="29"/>
    </location>
</feature>
<evidence type="ECO:0000259" key="7">
    <source>
        <dbReference type="Pfam" id="PF03544"/>
    </source>
</evidence>
<dbReference type="EMBL" id="JAGUCO010000020">
    <property type="protein sequence ID" value="MBS2100253.1"/>
    <property type="molecule type" value="Genomic_DNA"/>
</dbReference>
<reference evidence="8 9" key="1">
    <citation type="journal article" date="2015" name="Int. J. Syst. Evol. Microbiol.">
        <title>Carboxylicivirga linearis sp. nov., isolated from a sea cucumber culture pond.</title>
        <authorList>
            <person name="Wang F.Q."/>
            <person name="Zhou Y.X."/>
            <person name="Lin X.Z."/>
            <person name="Chen G.J."/>
            <person name="Du Z.J."/>
        </authorList>
    </citation>
    <scope>NUCLEOTIDE SEQUENCE [LARGE SCALE GENOMIC DNA]</scope>
    <source>
        <strain evidence="8 9">FB218</strain>
    </source>
</reference>
<feature type="compositionally biased region" description="Low complexity" evidence="5">
    <location>
        <begin position="189"/>
        <end position="202"/>
    </location>
</feature>
<keyword evidence="3 6" id="KW-1133">Transmembrane helix</keyword>
<keyword evidence="2 6" id="KW-0812">Transmembrane</keyword>
<feature type="region of interest" description="Disordered" evidence="5">
    <location>
        <begin position="50"/>
        <end position="210"/>
    </location>
</feature>
<keyword evidence="9" id="KW-1185">Reference proteome</keyword>
<dbReference type="NCBIfam" id="TIGR01352">
    <property type="entry name" value="tonB_Cterm"/>
    <property type="match status" value="1"/>
</dbReference>
<keyword evidence="4 6" id="KW-0472">Membrane</keyword>
<dbReference type="RefSeq" id="WP_212217727.1">
    <property type="nucleotide sequence ID" value="NZ_JAGUCO010000020.1"/>
</dbReference>
<evidence type="ECO:0000256" key="5">
    <source>
        <dbReference type="SAM" id="MobiDB-lite"/>
    </source>
</evidence>
<evidence type="ECO:0000313" key="8">
    <source>
        <dbReference type="EMBL" id="MBS2100253.1"/>
    </source>
</evidence>
<dbReference type="Proteomes" id="UP000708576">
    <property type="component" value="Unassembled WGS sequence"/>
</dbReference>
<comment type="subcellular location">
    <subcellularLocation>
        <location evidence="1">Membrane</location>
        <topology evidence="1">Single-pass membrane protein</topology>
    </subcellularLocation>
</comment>
<feature type="compositionally biased region" description="Basic and acidic residues" evidence="5">
    <location>
        <begin position="100"/>
        <end position="167"/>
    </location>
</feature>
<dbReference type="Pfam" id="PF03544">
    <property type="entry name" value="TonB_C"/>
    <property type="match status" value="1"/>
</dbReference>
<evidence type="ECO:0000256" key="2">
    <source>
        <dbReference type="ARBA" id="ARBA00022692"/>
    </source>
</evidence>
<gene>
    <name evidence="8" type="ORF">KEM10_18345</name>
</gene>
<dbReference type="Gene3D" id="3.30.1150.10">
    <property type="match status" value="1"/>
</dbReference>
<evidence type="ECO:0000313" key="9">
    <source>
        <dbReference type="Proteomes" id="UP000708576"/>
    </source>
</evidence>
<dbReference type="InterPro" id="IPR037682">
    <property type="entry name" value="TonB_C"/>
</dbReference>
<dbReference type="SUPFAM" id="SSF74653">
    <property type="entry name" value="TolA/TonB C-terminal domain"/>
    <property type="match status" value="1"/>
</dbReference>
<evidence type="ECO:0000256" key="4">
    <source>
        <dbReference type="ARBA" id="ARBA00023136"/>
    </source>
</evidence>
<protein>
    <submittedName>
        <fullName evidence="8">TonB family protein</fullName>
    </submittedName>
</protein>
<evidence type="ECO:0000256" key="1">
    <source>
        <dbReference type="ARBA" id="ARBA00004167"/>
    </source>
</evidence>
<sequence length="299" mass="33324">MSEKNKRYGVIGTTVFHSLLLLFLIFFGLKTLPKGEEGILVSFGDTVLGQGPEEPKESEAVKQEKVTPPPTKTTEPVQPEPEKEDIQTQDYDEAPVVKSEAQKKKEKEEQERLEKERKEREEQERIRQEELERQRQEELERKRIEEEERKRQEELDRQAAEARDKVKGAFGKGTGDNTSEGNTGGTGNQGQTTGGNTTNRTGSGLGNSGNGFDLTGRSLIGGLPKPTYNIQEEGIVVVEITVDRNGNVINAVPILRGSTTQNNYLQSKAIEAAKKAKFNSDKEAAAYQKGTITYHFELD</sequence>
<feature type="domain" description="TonB C-terminal" evidence="7">
    <location>
        <begin position="231"/>
        <end position="298"/>
    </location>
</feature>
<organism evidence="8 9">
    <name type="scientific">Carboxylicivirga linearis</name>
    <dbReference type="NCBI Taxonomy" id="1628157"/>
    <lineage>
        <taxon>Bacteria</taxon>
        <taxon>Pseudomonadati</taxon>
        <taxon>Bacteroidota</taxon>
        <taxon>Bacteroidia</taxon>
        <taxon>Marinilabiliales</taxon>
        <taxon>Marinilabiliaceae</taxon>
        <taxon>Carboxylicivirga</taxon>
    </lineage>
</organism>
<accession>A0ABS5JZC9</accession>